<organism evidence="2 3">
    <name type="scientific">Phytophthora fragariaefolia</name>
    <dbReference type="NCBI Taxonomy" id="1490495"/>
    <lineage>
        <taxon>Eukaryota</taxon>
        <taxon>Sar</taxon>
        <taxon>Stramenopiles</taxon>
        <taxon>Oomycota</taxon>
        <taxon>Peronosporomycetes</taxon>
        <taxon>Peronosporales</taxon>
        <taxon>Peronosporaceae</taxon>
        <taxon>Phytophthora</taxon>
    </lineage>
</organism>
<gene>
    <name evidence="2" type="ORF">Pfra01_002897800</name>
</gene>
<evidence type="ECO:0000313" key="2">
    <source>
        <dbReference type="EMBL" id="GMF89313.1"/>
    </source>
</evidence>
<comment type="caution">
    <text evidence="2">The sequence shown here is derived from an EMBL/GenBank/DDBJ whole genome shotgun (WGS) entry which is preliminary data.</text>
</comment>
<dbReference type="AlphaFoldDB" id="A0A9W6YKS2"/>
<evidence type="ECO:0000256" key="1">
    <source>
        <dbReference type="SAM" id="MobiDB-lite"/>
    </source>
</evidence>
<name>A0A9W6YKS2_9STRA</name>
<sequence>MANATFDSGSTIRRALFTWSFNDSTRGVDGVDTVARAAISRCSFMMNPRATPCCSVGDSVRNIAATAASPMTIDSRWSASHSGSARWGQVSVQHALQPRSGYQWTCSCPQAGSQPRVRIPYERVGSRRFIYIRLSVHALVACRRERDIKEPSVTLSRAVGRSGPMHHALRNLLGLRSRYSLFSDEAFKIEAEHIYRRDSHMIDFNRVIVVGLSSSSTADATVLSALSTRGTGASEPLGFPTSLRACLAALMASSSAGVTALTENSDIRVEGPPSPTSSRLPGSAYV</sequence>
<reference evidence="2" key="1">
    <citation type="submission" date="2023-04" db="EMBL/GenBank/DDBJ databases">
        <title>Phytophthora fragariaefolia NBRC 109709.</title>
        <authorList>
            <person name="Ichikawa N."/>
            <person name="Sato H."/>
            <person name="Tonouchi N."/>
        </authorList>
    </citation>
    <scope>NUCLEOTIDE SEQUENCE</scope>
    <source>
        <strain evidence="2">NBRC 109709</strain>
    </source>
</reference>
<dbReference type="EMBL" id="BSXT01013693">
    <property type="protein sequence ID" value="GMF89313.1"/>
    <property type="molecule type" value="Genomic_DNA"/>
</dbReference>
<proteinExistence type="predicted"/>
<evidence type="ECO:0000313" key="3">
    <source>
        <dbReference type="Proteomes" id="UP001165121"/>
    </source>
</evidence>
<protein>
    <submittedName>
        <fullName evidence="2">Unnamed protein product</fullName>
    </submittedName>
</protein>
<accession>A0A9W6YKS2</accession>
<dbReference type="Proteomes" id="UP001165121">
    <property type="component" value="Unassembled WGS sequence"/>
</dbReference>
<feature type="region of interest" description="Disordered" evidence="1">
    <location>
        <begin position="264"/>
        <end position="286"/>
    </location>
</feature>
<keyword evidence="3" id="KW-1185">Reference proteome</keyword>